<evidence type="ECO:0000256" key="2">
    <source>
        <dbReference type="ARBA" id="ARBA00022448"/>
    </source>
</evidence>
<evidence type="ECO:0000256" key="4">
    <source>
        <dbReference type="ARBA" id="ARBA00023065"/>
    </source>
</evidence>
<evidence type="ECO:0000313" key="5">
    <source>
        <dbReference type="EnsemblMetazoa" id="GAUT035869-PA"/>
    </source>
</evidence>
<dbReference type="AlphaFoldDB" id="A0A1A9VFT6"/>
<evidence type="ECO:0000256" key="3">
    <source>
        <dbReference type="ARBA" id="ARBA00022781"/>
    </source>
</evidence>
<dbReference type="Gene3D" id="3.40.50.10580">
    <property type="entry name" value="ATPase, V1 complex, subunit F"/>
    <property type="match status" value="1"/>
</dbReference>
<evidence type="ECO:0008006" key="7">
    <source>
        <dbReference type="Google" id="ProtNLM"/>
    </source>
</evidence>
<evidence type="ECO:0000313" key="6">
    <source>
        <dbReference type="Proteomes" id="UP000078200"/>
    </source>
</evidence>
<dbReference type="InterPro" id="IPR008218">
    <property type="entry name" value="ATPase_V1-cplx_f_g_su"/>
</dbReference>
<keyword evidence="3" id="KW-0375">Hydrogen ion transport</keyword>
<keyword evidence="4" id="KW-0406">Ion transport</keyword>
<dbReference type="SUPFAM" id="SSF159468">
    <property type="entry name" value="AtpF-like"/>
    <property type="match status" value="1"/>
</dbReference>
<dbReference type="GO" id="GO:0016020">
    <property type="term" value="C:membrane"/>
    <property type="evidence" value="ECO:0007669"/>
    <property type="project" value="TreeGrafter"/>
</dbReference>
<comment type="similarity">
    <text evidence="1">Belongs to the V-ATPase F subunit family.</text>
</comment>
<dbReference type="InterPro" id="IPR036906">
    <property type="entry name" value="ATPase_V1_fsu_sf"/>
</dbReference>
<keyword evidence="6" id="KW-1185">Reference proteome</keyword>
<dbReference type="EnsemblMetazoa" id="GAUT035869-RA">
    <property type="protein sequence ID" value="GAUT035869-PA"/>
    <property type="gene ID" value="GAUT035869"/>
</dbReference>
<evidence type="ECO:0000256" key="1">
    <source>
        <dbReference type="ARBA" id="ARBA00010148"/>
    </source>
</evidence>
<organism evidence="5 6">
    <name type="scientific">Glossina austeni</name>
    <name type="common">Savannah tsetse fly</name>
    <dbReference type="NCBI Taxonomy" id="7395"/>
    <lineage>
        <taxon>Eukaryota</taxon>
        <taxon>Metazoa</taxon>
        <taxon>Ecdysozoa</taxon>
        <taxon>Arthropoda</taxon>
        <taxon>Hexapoda</taxon>
        <taxon>Insecta</taxon>
        <taxon>Pterygota</taxon>
        <taxon>Neoptera</taxon>
        <taxon>Endopterygota</taxon>
        <taxon>Diptera</taxon>
        <taxon>Brachycera</taxon>
        <taxon>Muscomorpha</taxon>
        <taxon>Hippoboscoidea</taxon>
        <taxon>Glossinidae</taxon>
        <taxon>Glossina</taxon>
    </lineage>
</organism>
<dbReference type="STRING" id="7395.A0A1A9VFT6"/>
<dbReference type="Pfam" id="PF01990">
    <property type="entry name" value="ATP-synt_F"/>
    <property type="match status" value="1"/>
</dbReference>
<proteinExistence type="inferred from homology"/>
<dbReference type="PANTHER" id="PTHR13861:SF2">
    <property type="entry name" value="V-TYPE PROTON ATPASE SUBUNIT F"/>
    <property type="match status" value="1"/>
</dbReference>
<sequence>MNAPEPQIAAQDDVRLFIGIIGDEDTTLGFLLAGVGEASILPAKNYMMVTNDNSVSEVEKFFVALYQNSKIGVILVASDIWHYLLPVYNGMIKRQLPIVLEVPMKCTMTTPLKLKEREVVKRKTDMDVKS</sequence>
<dbReference type="Proteomes" id="UP000078200">
    <property type="component" value="Unassembled WGS sequence"/>
</dbReference>
<protein>
    <recommendedName>
        <fullName evidence="7">V-type proton ATPase subunit F</fullName>
    </recommendedName>
</protein>
<keyword evidence="2" id="KW-0813">Transport</keyword>
<reference evidence="5" key="1">
    <citation type="submission" date="2020-05" db="UniProtKB">
        <authorList>
            <consortium name="EnsemblMetazoa"/>
        </authorList>
    </citation>
    <scope>IDENTIFICATION</scope>
    <source>
        <strain evidence="5">TTRI</strain>
    </source>
</reference>
<dbReference type="PANTHER" id="PTHR13861">
    <property type="entry name" value="VACUOLAR ATP SYNTHASE SUBUNIT F"/>
    <property type="match status" value="1"/>
</dbReference>
<dbReference type="VEuPathDB" id="VectorBase:GAUT035869"/>
<dbReference type="GO" id="GO:0046961">
    <property type="term" value="F:proton-transporting ATPase activity, rotational mechanism"/>
    <property type="evidence" value="ECO:0007669"/>
    <property type="project" value="InterPro"/>
</dbReference>
<accession>A0A1A9VFT6</accession>
<name>A0A1A9VFT6_GLOAU</name>